<proteinExistence type="predicted"/>
<keyword evidence="3" id="KW-1185">Reference proteome</keyword>
<reference evidence="2" key="1">
    <citation type="submission" date="2023-10" db="EMBL/GenBank/DDBJ databases">
        <title>Genome assemblies of two species of porcelain crab, Petrolisthes cinctipes and Petrolisthes manimaculis (Anomura: Porcellanidae).</title>
        <authorList>
            <person name="Angst P."/>
        </authorList>
    </citation>
    <scope>NUCLEOTIDE SEQUENCE</scope>
    <source>
        <strain evidence="2">PB745_01</strain>
        <tissue evidence="2">Gill</tissue>
    </source>
</reference>
<accession>A0AAE1GBX9</accession>
<protein>
    <recommendedName>
        <fullName evidence="4">BZIP domain-containing protein</fullName>
    </recommendedName>
</protein>
<sequence length="172" mass="19772">MIDLLNMATPTIDNRTAFISLASVDKPSSVDELHLQIIPEVQTTTNQQVVESVPEIVQCTMNRQDMEGAVRDIQNATNNEENVTKYEPCTAKKGGRKPKLPGGRRSRPKKVKLYEINAFEDSEKERRRLKAVNAKRHRKLAKDRLTELENMLQKVTEERDMLKNEVENLKKE</sequence>
<comment type="caution">
    <text evidence="2">The sequence shown here is derived from an EMBL/GenBank/DDBJ whole genome shotgun (WGS) entry which is preliminary data.</text>
</comment>
<keyword evidence="1" id="KW-0175">Coiled coil</keyword>
<dbReference type="EMBL" id="JAWQEG010000432">
    <property type="protein sequence ID" value="KAK3890234.1"/>
    <property type="molecule type" value="Genomic_DNA"/>
</dbReference>
<organism evidence="2 3">
    <name type="scientific">Petrolisthes cinctipes</name>
    <name type="common">Flat porcelain crab</name>
    <dbReference type="NCBI Taxonomy" id="88211"/>
    <lineage>
        <taxon>Eukaryota</taxon>
        <taxon>Metazoa</taxon>
        <taxon>Ecdysozoa</taxon>
        <taxon>Arthropoda</taxon>
        <taxon>Crustacea</taxon>
        <taxon>Multicrustacea</taxon>
        <taxon>Malacostraca</taxon>
        <taxon>Eumalacostraca</taxon>
        <taxon>Eucarida</taxon>
        <taxon>Decapoda</taxon>
        <taxon>Pleocyemata</taxon>
        <taxon>Anomura</taxon>
        <taxon>Galatheoidea</taxon>
        <taxon>Porcellanidae</taxon>
        <taxon>Petrolisthes</taxon>
    </lineage>
</organism>
<gene>
    <name evidence="2" type="ORF">Pcinc_005769</name>
</gene>
<evidence type="ECO:0000313" key="3">
    <source>
        <dbReference type="Proteomes" id="UP001286313"/>
    </source>
</evidence>
<dbReference type="Proteomes" id="UP001286313">
    <property type="component" value="Unassembled WGS sequence"/>
</dbReference>
<dbReference type="CDD" id="cd14686">
    <property type="entry name" value="bZIP"/>
    <property type="match status" value="1"/>
</dbReference>
<feature type="coiled-coil region" evidence="1">
    <location>
        <begin position="131"/>
        <end position="172"/>
    </location>
</feature>
<evidence type="ECO:0000256" key="1">
    <source>
        <dbReference type="SAM" id="Coils"/>
    </source>
</evidence>
<name>A0AAE1GBX9_PETCI</name>
<dbReference type="AlphaFoldDB" id="A0AAE1GBX9"/>
<evidence type="ECO:0008006" key="4">
    <source>
        <dbReference type="Google" id="ProtNLM"/>
    </source>
</evidence>
<evidence type="ECO:0000313" key="2">
    <source>
        <dbReference type="EMBL" id="KAK3890234.1"/>
    </source>
</evidence>